<feature type="region of interest" description="Disordered" evidence="1">
    <location>
        <begin position="303"/>
        <end position="346"/>
    </location>
</feature>
<feature type="compositionally biased region" description="Low complexity" evidence="1">
    <location>
        <begin position="715"/>
        <end position="740"/>
    </location>
</feature>
<evidence type="ECO:0000256" key="2">
    <source>
        <dbReference type="SAM" id="SignalP"/>
    </source>
</evidence>
<feature type="compositionally biased region" description="Polar residues" evidence="1">
    <location>
        <begin position="248"/>
        <end position="258"/>
    </location>
</feature>
<feature type="region of interest" description="Disordered" evidence="1">
    <location>
        <begin position="714"/>
        <end position="740"/>
    </location>
</feature>
<feature type="chain" id="PRO_5043945358" evidence="2">
    <location>
        <begin position="24"/>
        <end position="740"/>
    </location>
</feature>
<dbReference type="Proteomes" id="UP001373714">
    <property type="component" value="Unassembled WGS sequence"/>
</dbReference>
<keyword evidence="4" id="KW-1185">Reference proteome</keyword>
<gene>
    <name evidence="3" type="ORF">TWF730_006694</name>
</gene>
<feature type="region of interest" description="Disordered" evidence="1">
    <location>
        <begin position="58"/>
        <end position="77"/>
    </location>
</feature>
<feature type="region of interest" description="Disordered" evidence="1">
    <location>
        <begin position="176"/>
        <end position="202"/>
    </location>
</feature>
<feature type="signal peptide" evidence="2">
    <location>
        <begin position="1"/>
        <end position="23"/>
    </location>
</feature>
<dbReference type="EMBL" id="JAVHNS010000003">
    <property type="protein sequence ID" value="KAK6360554.1"/>
    <property type="molecule type" value="Genomic_DNA"/>
</dbReference>
<dbReference type="AlphaFoldDB" id="A0AAV9VHL2"/>
<accession>A0AAV9VHL2</accession>
<comment type="caution">
    <text evidence="3">The sequence shown here is derived from an EMBL/GenBank/DDBJ whole genome shotgun (WGS) entry which is preliminary data.</text>
</comment>
<feature type="region of interest" description="Disordered" evidence="1">
    <location>
        <begin position="239"/>
        <end position="286"/>
    </location>
</feature>
<name>A0AAV9VHL2_9PEZI</name>
<evidence type="ECO:0000313" key="3">
    <source>
        <dbReference type="EMBL" id="KAK6360554.1"/>
    </source>
</evidence>
<evidence type="ECO:0000256" key="1">
    <source>
        <dbReference type="SAM" id="MobiDB-lite"/>
    </source>
</evidence>
<evidence type="ECO:0000313" key="4">
    <source>
        <dbReference type="Proteomes" id="UP001373714"/>
    </source>
</evidence>
<organism evidence="3 4">
    <name type="scientific">Orbilia blumenaviensis</name>
    <dbReference type="NCBI Taxonomy" id="1796055"/>
    <lineage>
        <taxon>Eukaryota</taxon>
        <taxon>Fungi</taxon>
        <taxon>Dikarya</taxon>
        <taxon>Ascomycota</taxon>
        <taxon>Pezizomycotina</taxon>
        <taxon>Orbiliomycetes</taxon>
        <taxon>Orbiliales</taxon>
        <taxon>Orbiliaceae</taxon>
        <taxon>Orbilia</taxon>
    </lineage>
</organism>
<proteinExistence type="predicted"/>
<feature type="compositionally biased region" description="Basic and acidic residues" evidence="1">
    <location>
        <begin position="192"/>
        <end position="202"/>
    </location>
</feature>
<protein>
    <submittedName>
        <fullName evidence="3">Uncharacterized protein</fullName>
    </submittedName>
</protein>
<sequence>MRYIINFLPACVVLAHLAGTTLALPVLEGCPNDDSPSLIKRDAEAHISIPHVVASFDPQASESPFSPGGETHSLQKRAQPWEKVKKVFSSISNKVCGTGQIRREALENSILRQSNAGISQQEVIAPEGTGEDVIAPGIDLGENNQDQNQGQNNRVEVLDEEEDIFDIESLPVDRRRRQSIRPNRNSNAGQEAIRRFGTDEQIKQRISRLSENPGPMRIQDTEQFQARNWDLDPIPEQAMEKSLDSASRESLQGSQSIEQPGDLIPQESIQSGAGSGTSGTEVGDPGELRISLSESYRNPFVPTKKQLQESLRPPLWASDDLGLSDEEADTGNVGQNPVDIKPIEGEDPMRTGVRRYLAGQRGKDVVVVDKESPKQKKPWFIQRLFNGKGREPAPVKVVTGKPEPRPAYLGEINVQPDWIVNPNDVMAQQSAQLRDETRRLAEIGLSPEIIQRQTIQRKKVERIQPDRVEQKRREELYDQLFPDGDPGEIYVPPVEGQGSNNNLEESVDMLERAQIFTEALDQPQIRQNVLGQPQVIYPPNQQIQTLENSMNQAQGPQNPLTQAQVIQNPMNQAQVIQNPLNQAQELPSQMDQPQIQYPVNGIDVQVGSPAGSDVAVQDDGEAYVSFGEGNENMFGEDTADFARNLQESIRSQGWNLGVSRIGTEKIEYPPYVEGESREEDEYADLIDSPGTIRTETVTEVVANPNFSFAANGLTGSQLASSNSGGSQSQMLQSQQGQPPQ</sequence>
<reference evidence="3 4" key="1">
    <citation type="submission" date="2019-10" db="EMBL/GenBank/DDBJ databases">
        <authorList>
            <person name="Palmer J.M."/>
        </authorList>
    </citation>
    <scope>NUCLEOTIDE SEQUENCE [LARGE SCALE GENOMIC DNA]</scope>
    <source>
        <strain evidence="3 4">TWF730</strain>
    </source>
</reference>
<keyword evidence="2" id="KW-0732">Signal</keyword>